<evidence type="ECO:0000313" key="1">
    <source>
        <dbReference type="EMBL" id="CEK98423.1"/>
    </source>
</evidence>
<gene>
    <name evidence="1" type="primary">ORF218673</name>
</gene>
<reference evidence="1" key="1">
    <citation type="submission" date="2014-12" db="EMBL/GenBank/DDBJ databases">
        <title>Insight into the proteome of Arion vulgaris.</title>
        <authorList>
            <person name="Aradska J."/>
            <person name="Bulat T."/>
            <person name="Smidak R."/>
            <person name="Sarate P."/>
            <person name="Gangsoo J."/>
            <person name="Sialana F."/>
            <person name="Bilban M."/>
            <person name="Lubec G."/>
        </authorList>
    </citation>
    <scope>NUCLEOTIDE SEQUENCE</scope>
    <source>
        <tissue evidence="1">Skin</tissue>
    </source>
</reference>
<sequence length="55" mass="6154">NGSWSTKQGTIKTNVAAEPQRNIEHDIGRGGRTNKRQFLRWAVMKATLLKGQTTT</sequence>
<name>A0A0B7BZQ0_9EUPU</name>
<dbReference type="AlphaFoldDB" id="A0A0B7BZQ0"/>
<feature type="non-terminal residue" evidence="1">
    <location>
        <position position="1"/>
    </location>
</feature>
<proteinExistence type="predicted"/>
<dbReference type="EMBL" id="HACG01051552">
    <property type="protein sequence ID" value="CEK98423.1"/>
    <property type="molecule type" value="Transcribed_RNA"/>
</dbReference>
<protein>
    <submittedName>
        <fullName evidence="1">Uncharacterized protein</fullName>
    </submittedName>
</protein>
<organism evidence="1">
    <name type="scientific">Arion vulgaris</name>
    <dbReference type="NCBI Taxonomy" id="1028688"/>
    <lineage>
        <taxon>Eukaryota</taxon>
        <taxon>Metazoa</taxon>
        <taxon>Spiralia</taxon>
        <taxon>Lophotrochozoa</taxon>
        <taxon>Mollusca</taxon>
        <taxon>Gastropoda</taxon>
        <taxon>Heterobranchia</taxon>
        <taxon>Euthyneura</taxon>
        <taxon>Panpulmonata</taxon>
        <taxon>Eupulmonata</taxon>
        <taxon>Stylommatophora</taxon>
        <taxon>Helicina</taxon>
        <taxon>Arionoidea</taxon>
        <taxon>Arionidae</taxon>
        <taxon>Arion</taxon>
    </lineage>
</organism>
<accession>A0A0B7BZQ0</accession>